<evidence type="ECO:0000259" key="1">
    <source>
        <dbReference type="Pfam" id="PF20081"/>
    </source>
</evidence>
<evidence type="ECO:0000313" key="2">
    <source>
        <dbReference type="EMBL" id="QEL64761.1"/>
    </source>
</evidence>
<dbReference type="Pfam" id="PF20081">
    <property type="entry name" value="DUF6475"/>
    <property type="match status" value="1"/>
</dbReference>
<feature type="domain" description="DUF6475" evidence="1">
    <location>
        <begin position="99"/>
        <end position="188"/>
    </location>
</feature>
<sequence length="216" mass="23703">MIREDFIRFGEALAGLADYYGKPLSDGVINLYWQGLQAFEIDQVERAIWQHLQNPDNGQWMPRIADLVRALEGSSQDAAALAWGNVMQAVSRVGMHQSIAFDDPIIHLVIDDLGGWPGLCQTPEREQPFMAKRFEAAYRAYRQRGAALPPHPRHLAGVSEIANAGRGYTSDPPRLVGDPEAARRVMLAGTNSPRLQVSLAKPAAAVRLVHNTTAAA</sequence>
<reference evidence="2 3" key="1">
    <citation type="submission" date="2017-07" db="EMBL/GenBank/DDBJ databases">
        <title>Complete genome sequence of Oryzomicrobium terrae TPP412.</title>
        <authorList>
            <person name="Chiu L.-W."/>
            <person name="Lo K.-J."/>
            <person name="Tsai Y.-M."/>
            <person name="Lin S.-S."/>
            <person name="Kuo C.-H."/>
            <person name="Liu C.-T."/>
        </authorList>
    </citation>
    <scope>NUCLEOTIDE SEQUENCE [LARGE SCALE GENOMIC DNA]</scope>
    <source>
        <strain evidence="2 3">TPP412</strain>
    </source>
</reference>
<keyword evidence="3" id="KW-1185">Reference proteome</keyword>
<name>A0A5C1E755_9RHOO</name>
<protein>
    <recommendedName>
        <fullName evidence="1">DUF6475 domain-containing protein</fullName>
    </recommendedName>
</protein>
<organism evidence="2 3">
    <name type="scientific">Oryzomicrobium terrae</name>
    <dbReference type="NCBI Taxonomy" id="1735038"/>
    <lineage>
        <taxon>Bacteria</taxon>
        <taxon>Pseudomonadati</taxon>
        <taxon>Pseudomonadota</taxon>
        <taxon>Betaproteobacteria</taxon>
        <taxon>Rhodocyclales</taxon>
        <taxon>Rhodocyclaceae</taxon>
        <taxon>Oryzomicrobium</taxon>
    </lineage>
</organism>
<dbReference type="AlphaFoldDB" id="A0A5C1E755"/>
<dbReference type="Proteomes" id="UP000323671">
    <property type="component" value="Chromosome"/>
</dbReference>
<gene>
    <name evidence="2" type="ORF">OTERR_12850</name>
</gene>
<dbReference type="KEGG" id="otr:OTERR_12850"/>
<dbReference type="EMBL" id="CP022579">
    <property type="protein sequence ID" value="QEL64761.1"/>
    <property type="molecule type" value="Genomic_DNA"/>
</dbReference>
<dbReference type="RefSeq" id="WP_149425209.1">
    <property type="nucleotide sequence ID" value="NZ_CP022579.1"/>
</dbReference>
<dbReference type="InterPro" id="IPR045521">
    <property type="entry name" value="DUF6475"/>
</dbReference>
<accession>A0A5C1E755</accession>
<proteinExistence type="predicted"/>
<evidence type="ECO:0000313" key="3">
    <source>
        <dbReference type="Proteomes" id="UP000323671"/>
    </source>
</evidence>